<dbReference type="InterPro" id="IPR051122">
    <property type="entry name" value="SDR_DHRS6-like"/>
</dbReference>
<dbReference type="AlphaFoldDB" id="A0A6G4WM00"/>
<dbReference type="Proteomes" id="UP001642900">
    <property type="component" value="Unassembled WGS sequence"/>
</dbReference>
<dbReference type="InterPro" id="IPR036291">
    <property type="entry name" value="NAD(P)-bd_dom_sf"/>
</dbReference>
<gene>
    <name evidence="3" type="ORF">G6N73_32300</name>
</gene>
<evidence type="ECO:0000313" key="3">
    <source>
        <dbReference type="EMBL" id="NGO55654.1"/>
    </source>
</evidence>
<dbReference type="InterPro" id="IPR002347">
    <property type="entry name" value="SDR_fam"/>
</dbReference>
<evidence type="ECO:0000256" key="1">
    <source>
        <dbReference type="ARBA" id="ARBA00006484"/>
    </source>
</evidence>
<evidence type="ECO:0000256" key="2">
    <source>
        <dbReference type="ARBA" id="ARBA00023002"/>
    </source>
</evidence>
<dbReference type="PANTHER" id="PTHR43477">
    <property type="entry name" value="DIHYDROANTICAPSIN 7-DEHYDROGENASE"/>
    <property type="match status" value="1"/>
</dbReference>
<dbReference type="PANTHER" id="PTHR43477:SF1">
    <property type="entry name" value="DIHYDROANTICAPSIN 7-DEHYDROGENASE"/>
    <property type="match status" value="1"/>
</dbReference>
<evidence type="ECO:0000313" key="4">
    <source>
        <dbReference type="Proteomes" id="UP001642900"/>
    </source>
</evidence>
<dbReference type="SUPFAM" id="SSF51735">
    <property type="entry name" value="NAD(P)-binding Rossmann-fold domains"/>
    <property type="match status" value="1"/>
</dbReference>
<reference evidence="3 4" key="1">
    <citation type="submission" date="2020-02" db="EMBL/GenBank/DDBJ databases">
        <title>Genome sequence of strain CCNWXJ40-4.</title>
        <authorList>
            <person name="Gao J."/>
            <person name="Sun J."/>
        </authorList>
    </citation>
    <scope>NUCLEOTIDE SEQUENCE [LARGE SCALE GENOMIC DNA]</scope>
    <source>
        <strain evidence="3 4">CCNWXJ 40-4</strain>
    </source>
</reference>
<comment type="similarity">
    <text evidence="1">Belongs to the short-chain dehydrogenases/reductases (SDR) family.</text>
</comment>
<keyword evidence="2" id="KW-0560">Oxidoreductase</keyword>
<organism evidence="3 4">
    <name type="scientific">Allomesorhizobium camelthorni</name>
    <dbReference type="NCBI Taxonomy" id="475069"/>
    <lineage>
        <taxon>Bacteria</taxon>
        <taxon>Pseudomonadati</taxon>
        <taxon>Pseudomonadota</taxon>
        <taxon>Alphaproteobacteria</taxon>
        <taxon>Hyphomicrobiales</taxon>
        <taxon>Phyllobacteriaceae</taxon>
        <taxon>Allomesorhizobium</taxon>
    </lineage>
</organism>
<proteinExistence type="inferred from homology"/>
<dbReference type="RefSeq" id="WP_165034002.1">
    <property type="nucleotide sequence ID" value="NZ_JAAKZF010000116.1"/>
</dbReference>
<accession>A0A6G4WM00</accession>
<dbReference type="Pfam" id="PF13561">
    <property type="entry name" value="adh_short_C2"/>
    <property type="match status" value="1"/>
</dbReference>
<dbReference type="Gene3D" id="3.40.50.720">
    <property type="entry name" value="NAD(P)-binding Rossmann-like Domain"/>
    <property type="match status" value="1"/>
</dbReference>
<dbReference type="GO" id="GO:0016491">
    <property type="term" value="F:oxidoreductase activity"/>
    <property type="evidence" value="ECO:0007669"/>
    <property type="project" value="UniProtKB-KW"/>
</dbReference>
<name>A0A6G4WM00_9HYPH</name>
<comment type="caution">
    <text evidence="3">The sequence shown here is derived from an EMBL/GenBank/DDBJ whole genome shotgun (WGS) entry which is preliminary data.</text>
</comment>
<keyword evidence="4" id="KW-1185">Reference proteome</keyword>
<dbReference type="EMBL" id="JAAKZF010000116">
    <property type="protein sequence ID" value="NGO55654.1"/>
    <property type="molecule type" value="Genomic_DNA"/>
</dbReference>
<protein>
    <submittedName>
        <fullName evidence="3">SDR family oxidoreductase</fullName>
    </submittedName>
</protein>
<sequence length="75" mass="8117">MRCNQVSPTYTLTPMMERWLAELPAGNRRALESAHPLGRLGRPQEIVAAALFPASDESQAITGADFLVDGGYTAQ</sequence>